<evidence type="ECO:0000313" key="5">
    <source>
        <dbReference type="EMBL" id="SAI54642.1"/>
    </source>
</evidence>
<keyword evidence="2" id="KW-0964">Secreted</keyword>
<evidence type="ECO:0000256" key="2">
    <source>
        <dbReference type="ARBA" id="ARBA00022525"/>
    </source>
</evidence>
<evidence type="ECO:0000256" key="1">
    <source>
        <dbReference type="ARBA" id="ARBA00004613"/>
    </source>
</evidence>
<dbReference type="InterPro" id="IPR021026">
    <property type="entry name" value="Filamn_hemagglutn_DUF3739"/>
</dbReference>
<dbReference type="OrthoDB" id="8672993at2"/>
<dbReference type="NCBIfam" id="TIGR01901">
    <property type="entry name" value="adhes_NPXG"/>
    <property type="match status" value="1"/>
</dbReference>
<sequence>MPVQTPTPARPIAARSRPGWTPVFSRTPLAHALALLALAGGMGWHDATQARAWFAADGAGKSAAANASAAARAHAAHGGVGAQSAAAQQAAAQQKLSRSIANLNRTAGAIAAQQAAQAAAREAALAAGAGVPDGLAEGGMKVDTNPLTAGWLNAQGPVQTASGGKTTVSIQQTADRAILNWETFNVGRNTTVAFQGQHADWAVLNRVNDPQARPSQIQGAIKGDGTVMVVNRNGVVFSGASQVDARNLVAAAAAITDDQFRDRGLYNGANPVFTDAGGKIVVEQGALLRTPAPTTSTAGGGYVLLLGRQVENAGVISTPRGQAALAAGDSFAIVRGQGTSENQASTTRGNQVTATLAAGDDAGAVLNTGVLQAVMGDVTMLGRDVKQAGVALATTSTDTRGTVHLTATGAEGKVTLAREAVTAIVLENTDATALDSQRDALQAPALSTVDSPIVPGDLYRRDLSLVEIASGGAVDFEGGSLTLATGGQIGVQAATRALVRDGAVLDVSGAIGVRVAMESNNLNINVQGNEQRDAPGNRDSKNLNNSDVWLDRRSLVYVAAGTNGYETDRWYTAGGLLEVGGYLATSGRGVGQWMAQGGMVRFAGGEAVTQQGSQINLSGGTLDVQSGYLRQSWLRGNDGRLYSVDRAPGDVLYKGLYQGYEQHSERWGNTRYYRSPLIGPERRYELGYTVGRDAGVLVVGTKSAVLEGELVGDTYQGARQTQAAQAGLDGLYQSQQAVARGGQLVVGSYVPYYVKESGTRQYSLGADGNTIRNVVLGTDGALIAAGLDLEAALPEDRQGTLYLDTDQLNGFELGALRVAATGSITVDGALRTGAGGEIVLYGPDIAVNADLAARGGSIQLGNVRKQVSGNLRDEDTILAPVANARARVVVAEGVTLDASGLWTNLRLDRGAIAGLPFVSGGAVSIRGSSDITLAQGSIIDVSSGAALLADGDRQGGRGGNLTLEANAQGNVSDAALLLDGDLRGHGVSGAGTLALQAPRVVVGGAAVEPGEEGDPAQAADSTAGTLRLSEDFFDKGFAAYRIAGVQSLTVADGAQVDVSRPVYRYRLDASNVAAGQPVSSALELWTPPLYQEDAVAAELTRRAGASLFLRAGGALPTAAQMAGIEARVGQGARVAVDPGQSIEIRSAGQLTVEGRLDAWGGRIELGGTTATGQTPAQGGRGLSIWLGEHAVLDVAARAAVATGPLNLQYGIVEDGGSIVIGGSMNPADGSIASSDLFLVLREGAVLDASGTQAAIDVPGQGRTLVASDGGSISLLSNVGLYLDGELRARAGGAGASGGSLRVGLGAGVLPQGVAAFTELVVSQDRASGGSGLVGAGPAEAADQLAYGRARLAASQAQDGGFDALTLYSSGMIAFDGNVSLTMGRSLDLYAGSLGLAQDAPANSRATLAVPYMLLAASALPSAGDQQSVKLLPGMNYGDTAMQLSTQPVAGRLSLQASQVLDVRGGAGLGVGGRLTIPAVGGTPAQAIDRRGFEHVELASAGDMRLQSGTVYATGDLTLAAAQIYPSTGQSATLYAGWRGRSAAFDPDRTLRVLRTSADLPATPYSAFGSLALAAARVEQGGVLRAPLGKIALGVGDGGTDTHSVVLLPDSVVSASGAGLAMPYGGTVDGVVWNYAGQQVKLAGVGSAEGGSVSLSGQFVDVREGAVIDLTGGGKLSGAGFVAGRGGSTDARMHPLVQVGRDGFTLPGLDTNPVYAIVPGMQAAAAPVDGEAGASAAARGQAITVDAGVPGLPAGTYTLLPSTYALLPGAFRVELNGRAGQGAAGRAQQLRNGSWSAGATLSVAGTEIRDSLSSRVFLTPADVLRTYSQYNETSYTDFARVDAARLGIPRARIEADAKRLDLRFTAREAGSDALSLAFDGTVLGAPAAGGFGSTLVVSGRNIEILSDTAAPNTTGMVAIRASDLNKAEVNQLSIGSAAQVDYGQGGNMIRFRGDGVASKVYVRSGAVLRAPEILLVTRAGLFGEPGVIDIERGAVLSTLGQGAPAYSSADGFIYQPSDYSVVAVSNGRQQWLAPADGQTAMPTPIRVGGCEVGNCVGTTALYSEGSITFATNKDFVLDDTVRYGTRHLSLAVGAFNIGSAPSLEAARARGALAPGLVLNQDILSRLLQGDASSGAPALETLELIAGQSMNFFDTITLSTLDAQGRSLLDNLMLTAPAIYGYGDGAAVARIQTGHLVWNGAGGIGSSSAPGAVLAGGAGTGSGTFEVDARRITFGYGPWGQPDGTSELQRMTLGFADVDLRASERITANNRGTLAVHQAQGEYVAGEGFRYSGGNLNLITPLLTGESGSVNKVSAGGDIRVSAGQGIPADPAAVADLGGELSLSAGRALSLDTTVALPSGQLTLAAEGGVFIGAAARVDMAGRAITFFDDAGATRYSWGGQVNLRSAAGDVRVAQGSVIDLTARHNQAGKLSAIALGEAAGTVDLQGRIVGSASGHYEAGGTHVPYLEGAVEVRAQRLGDGDLSTEFAALNQRLNEGGVFGVRSFQFKQGDLTIQSEPGTGVGDVALHANLKANQIDISVDGGRLTVAGLVDASGERVGSIRLAGKQGLTIAGNGVLDAHGTMLRMDSYGQIIDAPNRAVIELNSGDGLLTLADGARMDLRYGTDDPRYAALPALRDRAMARGPLGTLELFAPRIDAAGNTGTQDAASYGDVAIDARGTLAIQGARSIALNAVQRYDDARDGVDPAADGKPYQVIDQDYLDEKHGDSTDFITHALANGTLLNTELSGLYNAAHRDVLHLRPAVEIVSKTPDGNLVVSGDLDLSRYRYDSLNPLVKARYVPNAAPGSAGYGSGEPGALAIRAGGDLSIYGSINDGFTPPPDTPDDTGWVLTPGRQGYGGDVVVPGPGVELADGTRFPAGKTLNYALPIKATTLAAGTELPAQAELTAELKVPSGTVLSAAVRNADGTIRHAAGTLLANGNGDPITLPAGSLLDAGFRLPAAAALAAMTWPAGVPLPSRASSHPVNDPDGVFLAGALALKVGALIPSLTDVKLADGVISIPLRTVTGGSMGRNWAVAAMLPEGSLSWGLRLVAGADVDAADPRLARADGKGRLVLADTHYSLYGQREIIPGTPPQVTGKWFWTAIAGDFGFVPDSPLTEEQIAEGWCPSELCLMAQYIYSDLIAEFGMPELVGKPVAEADMGWCPDVCVQVGETIPGTPPQAGDVIKIHPVAQNFSVLRTGTGDLDLIAGGDLAMQSLYGVYTAGMSTASRAGGQADAFDRPRARAADGTYLDTAVTPLPPPGAEPSGPVYESLVDGGVASTYAAWYPDGGGNLLLRVGGNLTGDMQGSYNPQRDYVDLRQQRNSVDMGNWLWRQAGGGAGLEAIPASWWINFGTYVSGSAASVNAWKGLSSEEMTGVHGIPELVGFTGIGTLGGGNLTVSVLGDAGIQSRRGSPADETERARSQGLVLAVGSTGRVLADGTQTLTGGGDLVFDVGGAFNPGLEARAVSTSGADAVFSADYKRQNPNTNGMLANLRGALRMQAGESGGVALTYYQTGPGQADNREARAFDAYAPSLGAATGGPVLMLGDAAASIDTRGDLVVAGTGDPGRVALPVTLLDRTAQPAGSYGWFSLWTENTAISLFAAGGDLAPSTQTSYYGTTGGQIFDRNDAATDGRFVWPSQLDAVAARGSAYLGRSSWGITPVPQLFDPTTYSLLLAPSAKGRLALLAGDSIYAGGYTITRSGASVAAMPTPFAPAFIVFPTGANVPFVAHNLAADAVRPQEGRYPLFTFGSGSASGQVGRLAEPTRLYALSGDIIGLGSGEILDFADGARAGQTWYEGAGPVWMRAGRDIVRSGTLESYGSDGAPERKALPGELAAAPGNYFGSGASAGNLFVHDDPTDVSIVQAGRDILYSNFNVAGPGTLEVTAGRHILMAGQAGLTIQSLPIPGEAGLRSLGPVVPGDTRPGAGIVVQAGMGAAGANYADFLASYLDPANLAAAGTPLADQPGKVAKTYEAELAEWLAARYGYDAAADGGDAQAVGERARAWFAALPAEQQRIFARQVYFAELREGGREYNDADGPRLGSYLRGRNAIAALFPEKNDAGEAIVYQGDLLMYGGSGIHTDRGGDIQVLTPGGAQTYGVEGEAPPSTAGVITRGQGDIQMYSLGNILLGQSRIMTTFGGDILAWAAQGDINAGRGSKTTVVYTPPLRVYDGWGNVTLSPQVPSTGAGIATLNPIPEVAPGDVDLIAPLGTIDAGEAGIRVSGNVNIAALQVVNAANIQVQGESKGIPVVAAINVGALSNASAAATTAATAAQDAVARSRAAAQKALPSIISVQVLGFGNEPAVPAVPRQSGQPGAAAPAQPASYSAQSMLQMVGRGETLTPAQLARLSAEERRKFGL</sequence>
<dbReference type="InterPro" id="IPR008638">
    <property type="entry name" value="FhaB/CdiA-like_TPS"/>
</dbReference>
<name>A0A157R9H2_9BORD</name>
<dbReference type="InterPro" id="IPR050909">
    <property type="entry name" value="Bact_Autotransporter_VF"/>
</dbReference>
<evidence type="ECO:0000256" key="3">
    <source>
        <dbReference type="ARBA" id="ARBA00022729"/>
    </source>
</evidence>
<accession>A0A157R9H2</accession>
<dbReference type="EMBL" id="FKBS01000029">
    <property type="protein sequence ID" value="SAI54642.1"/>
    <property type="molecule type" value="Genomic_DNA"/>
</dbReference>
<dbReference type="RefSeq" id="WP_066419584.1">
    <property type="nucleotide sequence ID" value="NZ_FKBS01000029.1"/>
</dbReference>
<dbReference type="Pfam" id="PF05860">
    <property type="entry name" value="TPS"/>
    <property type="match status" value="1"/>
</dbReference>
<evidence type="ECO:0000259" key="4">
    <source>
        <dbReference type="SMART" id="SM00912"/>
    </source>
</evidence>
<dbReference type="InterPro" id="IPR012334">
    <property type="entry name" value="Pectin_lyas_fold"/>
</dbReference>
<keyword evidence="3" id="KW-0732">Signal</keyword>
<dbReference type="Gene3D" id="2.160.20.10">
    <property type="entry name" value="Single-stranded right-handed beta-helix, Pectin lyase-like"/>
    <property type="match status" value="2"/>
</dbReference>
<evidence type="ECO:0000313" key="6">
    <source>
        <dbReference type="Proteomes" id="UP000077037"/>
    </source>
</evidence>
<dbReference type="PANTHER" id="PTHR12338">
    <property type="entry name" value="AUTOTRANSPORTER"/>
    <property type="match status" value="1"/>
</dbReference>
<dbReference type="InterPro" id="IPR011050">
    <property type="entry name" value="Pectin_lyase_fold/virulence"/>
</dbReference>
<organism evidence="5 6">
    <name type="scientific">Bordetella ansorpii</name>
    <dbReference type="NCBI Taxonomy" id="288768"/>
    <lineage>
        <taxon>Bacteria</taxon>
        <taxon>Pseudomonadati</taxon>
        <taxon>Pseudomonadota</taxon>
        <taxon>Betaproteobacteria</taxon>
        <taxon>Burkholderiales</taxon>
        <taxon>Alcaligenaceae</taxon>
        <taxon>Bordetella</taxon>
    </lineage>
</organism>
<feature type="domain" description="Filamentous haemagglutinin FhaB/tRNA nuclease CdiA-like TPS" evidence="4">
    <location>
        <begin position="142"/>
        <end position="259"/>
    </location>
</feature>
<protein>
    <submittedName>
        <fullName evidence="5">Filamentous hemagglutinin family N-terminal domain</fullName>
    </submittedName>
</protein>
<dbReference type="Proteomes" id="UP000077037">
    <property type="component" value="Unassembled WGS sequence"/>
</dbReference>
<reference evidence="5 6" key="1">
    <citation type="submission" date="2016-03" db="EMBL/GenBank/DDBJ databases">
        <authorList>
            <consortium name="Pathogen Informatics"/>
        </authorList>
    </citation>
    <scope>NUCLEOTIDE SEQUENCE [LARGE SCALE GENOMIC DNA]</scope>
    <source>
        <strain evidence="5 6">NCTC13364</strain>
    </source>
</reference>
<proteinExistence type="predicted"/>
<dbReference type="Pfam" id="PF12545">
    <property type="entry name" value="DUF3739"/>
    <property type="match status" value="1"/>
</dbReference>
<dbReference type="GO" id="GO:0005576">
    <property type="term" value="C:extracellular region"/>
    <property type="evidence" value="ECO:0007669"/>
    <property type="project" value="UniProtKB-SubCell"/>
</dbReference>
<dbReference type="SUPFAM" id="SSF51126">
    <property type="entry name" value="Pectin lyase-like"/>
    <property type="match status" value="1"/>
</dbReference>
<dbReference type="PANTHER" id="PTHR12338:SF8">
    <property type="entry name" value="HEME_HEMOPEXIN-BINDING PROTEIN"/>
    <property type="match status" value="1"/>
</dbReference>
<comment type="subcellular location">
    <subcellularLocation>
        <location evidence="1">Secreted</location>
    </subcellularLocation>
</comment>
<dbReference type="SMART" id="SM00912">
    <property type="entry name" value="Haemagg_act"/>
    <property type="match status" value="1"/>
</dbReference>
<gene>
    <name evidence="5" type="ORF">SAMEA1982600_04521</name>
</gene>